<organism evidence="1 2">
    <name type="scientific">Adonisia turfae CCMR0082</name>
    <dbReference type="NCBI Taxonomy" id="2304604"/>
    <lineage>
        <taxon>Bacteria</taxon>
        <taxon>Bacillati</taxon>
        <taxon>Cyanobacteriota</taxon>
        <taxon>Adonisia</taxon>
        <taxon>Adonisia turfae</taxon>
    </lineage>
</organism>
<gene>
    <name evidence="1" type="ORF">D0962_20925</name>
</gene>
<name>A0A6M0S9T1_9CYAN</name>
<dbReference type="AlphaFoldDB" id="A0A6M0S9T1"/>
<evidence type="ECO:0000313" key="2">
    <source>
        <dbReference type="Proteomes" id="UP000473574"/>
    </source>
</evidence>
<comment type="caution">
    <text evidence="1">The sequence shown here is derived from an EMBL/GenBank/DDBJ whole genome shotgun (WGS) entry which is preliminary data.</text>
</comment>
<proteinExistence type="predicted"/>
<evidence type="ECO:0000313" key="1">
    <source>
        <dbReference type="EMBL" id="NEZ65209.1"/>
    </source>
</evidence>
<accession>A0A6M0S9T1</accession>
<sequence>MTLVRAPLQLVAETLTQIKQVKHWYTDVYATSVDIPSQGLILIQFKGHPWTIIRYLKGQTYSGYEEDAKLLSKELASQALYYFNCDTSGELVYKFYDNGLCQEEMICSHDEDLTFRSSLTSTEKEDMGSPYLFTEDFLVEQDIYIPAIWIPDLSPMSGKNFQDIKLEFFGFLPNSLNAVKFERSYFERVDYFSIS</sequence>
<protein>
    <submittedName>
        <fullName evidence="1">Uncharacterized protein</fullName>
    </submittedName>
</protein>
<dbReference type="EMBL" id="QZCE01000002">
    <property type="protein sequence ID" value="NEZ65209.1"/>
    <property type="molecule type" value="Genomic_DNA"/>
</dbReference>
<dbReference type="Proteomes" id="UP000473574">
    <property type="component" value="Unassembled WGS sequence"/>
</dbReference>
<reference evidence="1 2" key="1">
    <citation type="journal article" date="2020" name="Microb. Ecol.">
        <title>Ecogenomics of the Marine Benthic Filamentous Cyanobacterium Adonisia.</title>
        <authorList>
            <person name="Walter J.M."/>
            <person name="Coutinho F.H."/>
            <person name="Leomil L."/>
            <person name="Hargreaves P.I."/>
            <person name="Campeao M.E."/>
            <person name="Vieira V.V."/>
            <person name="Silva B.S."/>
            <person name="Fistarol G.O."/>
            <person name="Salomon P.S."/>
            <person name="Sawabe T."/>
            <person name="Mino S."/>
            <person name="Hosokawa M."/>
            <person name="Miyashita H."/>
            <person name="Maruyama F."/>
            <person name="van Verk M.C."/>
            <person name="Dutilh B.E."/>
            <person name="Thompson C.C."/>
            <person name="Thompson F.L."/>
        </authorList>
    </citation>
    <scope>NUCLEOTIDE SEQUENCE [LARGE SCALE GENOMIC DNA]</scope>
    <source>
        <strain evidence="1 2">CCMR0082</strain>
    </source>
</reference>